<dbReference type="OrthoDB" id="5421918at2759"/>
<organism evidence="1 2">
    <name type="scientific">Tuber magnatum</name>
    <name type="common">white Piedmont truffle</name>
    <dbReference type="NCBI Taxonomy" id="42249"/>
    <lineage>
        <taxon>Eukaryota</taxon>
        <taxon>Fungi</taxon>
        <taxon>Dikarya</taxon>
        <taxon>Ascomycota</taxon>
        <taxon>Pezizomycotina</taxon>
        <taxon>Pezizomycetes</taxon>
        <taxon>Pezizales</taxon>
        <taxon>Tuberaceae</taxon>
        <taxon>Tuber</taxon>
    </lineage>
</organism>
<name>A0A317SQT8_9PEZI</name>
<dbReference type="AlphaFoldDB" id="A0A317SQT8"/>
<feature type="non-terminal residue" evidence="1">
    <location>
        <position position="1"/>
    </location>
</feature>
<dbReference type="STRING" id="42249.A0A317SQT8"/>
<keyword evidence="2" id="KW-1185">Reference proteome</keyword>
<sequence>IGSKGIGGSHWDLALGVGVGEGTISFFFFEQVLIALLALSKEFICWPLEKERNRHSKHVCEASLEVFQGVVGFVDGTFIILDLAPLMDWYSYYNLKSTYGINAIGVCNDC</sequence>
<reference evidence="1 2" key="1">
    <citation type="submission" date="2018-03" db="EMBL/GenBank/DDBJ databases">
        <title>Genomes of Pezizomycetes fungi and the evolution of truffles.</title>
        <authorList>
            <person name="Murat C."/>
            <person name="Payen T."/>
            <person name="Noel B."/>
            <person name="Kuo A."/>
            <person name="Martin F.M."/>
        </authorList>
    </citation>
    <scope>NUCLEOTIDE SEQUENCE [LARGE SCALE GENOMIC DNA]</scope>
    <source>
        <strain evidence="1">091103-1</strain>
    </source>
</reference>
<protein>
    <recommendedName>
        <fullName evidence="3">DDE Tnp4 domain-containing protein</fullName>
    </recommendedName>
</protein>
<proteinExistence type="predicted"/>
<dbReference type="Proteomes" id="UP000246991">
    <property type="component" value="Unassembled WGS sequence"/>
</dbReference>
<dbReference type="EMBL" id="PYWC01000040">
    <property type="protein sequence ID" value="PWW75937.1"/>
    <property type="molecule type" value="Genomic_DNA"/>
</dbReference>
<gene>
    <name evidence="1" type="ORF">C7212DRAFT_193929</name>
</gene>
<comment type="caution">
    <text evidence="1">The sequence shown here is derived from an EMBL/GenBank/DDBJ whole genome shotgun (WGS) entry which is preliminary data.</text>
</comment>
<evidence type="ECO:0000313" key="2">
    <source>
        <dbReference type="Proteomes" id="UP000246991"/>
    </source>
</evidence>
<accession>A0A317SQT8</accession>
<evidence type="ECO:0000313" key="1">
    <source>
        <dbReference type="EMBL" id="PWW75937.1"/>
    </source>
</evidence>
<evidence type="ECO:0008006" key="3">
    <source>
        <dbReference type="Google" id="ProtNLM"/>
    </source>
</evidence>